<feature type="non-terminal residue" evidence="1">
    <location>
        <position position="1"/>
    </location>
</feature>
<reference evidence="2" key="1">
    <citation type="submission" date="2022-10" db="EMBL/GenBank/DDBJ databases">
        <title>Genome assembly of Pristionchus species.</title>
        <authorList>
            <person name="Yoshida K."/>
            <person name="Sommer R.J."/>
        </authorList>
    </citation>
    <scope>NUCLEOTIDE SEQUENCE [LARGE SCALE GENOMIC DNA]</scope>
    <source>
        <strain evidence="2">RS5460</strain>
    </source>
</reference>
<evidence type="ECO:0000313" key="2">
    <source>
        <dbReference type="Proteomes" id="UP001328107"/>
    </source>
</evidence>
<sequence length="82" mass="9153">VWLVRRLVGGLVHGLDRALVRRLASVLLATLLVKDRFARSVADTRQNTLESAVEEIADTPAFQVQDGEEIDAHSYPNKRVDD</sequence>
<gene>
    <name evidence="1" type="ORF">PMAYCL1PPCAC_28403</name>
</gene>
<keyword evidence="2" id="KW-1185">Reference proteome</keyword>
<name>A0AAN5D820_9BILA</name>
<dbReference type="AlphaFoldDB" id="A0AAN5D820"/>
<dbReference type="EMBL" id="BTRK01000006">
    <property type="protein sequence ID" value="GMR58208.1"/>
    <property type="molecule type" value="Genomic_DNA"/>
</dbReference>
<dbReference type="Proteomes" id="UP001328107">
    <property type="component" value="Unassembled WGS sequence"/>
</dbReference>
<evidence type="ECO:0000313" key="1">
    <source>
        <dbReference type="EMBL" id="GMR58208.1"/>
    </source>
</evidence>
<comment type="caution">
    <text evidence="1">The sequence shown here is derived from an EMBL/GenBank/DDBJ whole genome shotgun (WGS) entry which is preliminary data.</text>
</comment>
<proteinExistence type="predicted"/>
<protein>
    <submittedName>
        <fullName evidence="1">Uncharacterized protein</fullName>
    </submittedName>
</protein>
<organism evidence="1 2">
    <name type="scientific">Pristionchus mayeri</name>
    <dbReference type="NCBI Taxonomy" id="1317129"/>
    <lineage>
        <taxon>Eukaryota</taxon>
        <taxon>Metazoa</taxon>
        <taxon>Ecdysozoa</taxon>
        <taxon>Nematoda</taxon>
        <taxon>Chromadorea</taxon>
        <taxon>Rhabditida</taxon>
        <taxon>Rhabditina</taxon>
        <taxon>Diplogasteromorpha</taxon>
        <taxon>Diplogasteroidea</taxon>
        <taxon>Neodiplogasteridae</taxon>
        <taxon>Pristionchus</taxon>
    </lineage>
</organism>
<accession>A0AAN5D820</accession>
<feature type="non-terminal residue" evidence="1">
    <location>
        <position position="82"/>
    </location>
</feature>